<evidence type="ECO:0000259" key="15">
    <source>
        <dbReference type="PROSITE" id="PS50109"/>
    </source>
</evidence>
<dbReference type="FunFam" id="1.10.287.130:FF:000001">
    <property type="entry name" value="Two-component sensor histidine kinase"/>
    <property type="match status" value="1"/>
</dbReference>
<dbReference type="Pfam" id="PF00512">
    <property type="entry name" value="HisKA"/>
    <property type="match status" value="1"/>
</dbReference>
<keyword evidence="12 14" id="KW-0472">Membrane</keyword>
<evidence type="ECO:0000256" key="2">
    <source>
        <dbReference type="ARBA" id="ARBA00004141"/>
    </source>
</evidence>
<dbReference type="Pfam" id="PF13493">
    <property type="entry name" value="DUF4118"/>
    <property type="match status" value="1"/>
</dbReference>
<dbReference type="FunFam" id="3.30.565.10:FF:000042">
    <property type="entry name" value="Two-component sensor histidine kinase KdpD"/>
    <property type="match status" value="1"/>
</dbReference>
<organism evidence="16 17">
    <name type="scientific">Eiseniibacteriota bacterium</name>
    <dbReference type="NCBI Taxonomy" id="2212470"/>
    <lineage>
        <taxon>Bacteria</taxon>
        <taxon>Candidatus Eiseniibacteriota</taxon>
    </lineage>
</organism>
<dbReference type="Gene3D" id="1.10.287.130">
    <property type="match status" value="1"/>
</dbReference>
<evidence type="ECO:0000256" key="12">
    <source>
        <dbReference type="ARBA" id="ARBA00023136"/>
    </source>
</evidence>
<keyword evidence="11" id="KW-0902">Two-component regulatory system</keyword>
<comment type="caution">
    <text evidence="16">The sequence shown here is derived from an EMBL/GenBank/DDBJ whole genome shotgun (WGS) entry which is preliminary data.</text>
</comment>
<evidence type="ECO:0000313" key="17">
    <source>
        <dbReference type="Proteomes" id="UP000317691"/>
    </source>
</evidence>
<dbReference type="SUPFAM" id="SSF47384">
    <property type="entry name" value="Homodimeric domain of signal transducing histidine kinase"/>
    <property type="match status" value="1"/>
</dbReference>
<dbReference type="InterPro" id="IPR025201">
    <property type="entry name" value="KdpD_TM"/>
</dbReference>
<evidence type="ECO:0000256" key="10">
    <source>
        <dbReference type="ARBA" id="ARBA00022989"/>
    </source>
</evidence>
<feature type="transmembrane region" description="Helical" evidence="14">
    <location>
        <begin position="9"/>
        <end position="27"/>
    </location>
</feature>
<evidence type="ECO:0000256" key="11">
    <source>
        <dbReference type="ARBA" id="ARBA00023012"/>
    </source>
</evidence>
<dbReference type="CDD" id="cd00082">
    <property type="entry name" value="HisKA"/>
    <property type="match status" value="1"/>
</dbReference>
<dbReference type="InterPro" id="IPR036890">
    <property type="entry name" value="HATPase_C_sf"/>
</dbReference>
<keyword evidence="10 14" id="KW-1133">Transmembrane helix</keyword>
<dbReference type="EC" id="2.7.13.3" evidence="3"/>
<dbReference type="SUPFAM" id="SSF55874">
    <property type="entry name" value="ATPase domain of HSP90 chaperone/DNA topoisomerase II/histidine kinase"/>
    <property type="match status" value="1"/>
</dbReference>
<dbReference type="Gene3D" id="3.30.565.10">
    <property type="entry name" value="Histidine kinase-like ATPase, C-terminal domain"/>
    <property type="match status" value="1"/>
</dbReference>
<comment type="catalytic activity">
    <reaction evidence="1">
        <text>ATP + protein L-histidine = ADP + protein N-phospho-L-histidine.</text>
        <dbReference type="EC" id="2.7.13.3"/>
    </reaction>
</comment>
<dbReference type="PANTHER" id="PTHR45569:SF1">
    <property type="entry name" value="SENSOR PROTEIN KDPD"/>
    <property type="match status" value="1"/>
</dbReference>
<dbReference type="GO" id="GO:0042802">
    <property type="term" value="F:identical protein binding"/>
    <property type="evidence" value="ECO:0007669"/>
    <property type="project" value="UniProtKB-ARBA"/>
</dbReference>
<feature type="region of interest" description="Disordered" evidence="13">
    <location>
        <begin position="493"/>
        <end position="514"/>
    </location>
</feature>
<dbReference type="InterPro" id="IPR052023">
    <property type="entry name" value="Histidine_kinase_KdpD"/>
</dbReference>
<dbReference type="SUPFAM" id="SSF55781">
    <property type="entry name" value="GAF domain-like"/>
    <property type="match status" value="1"/>
</dbReference>
<dbReference type="InterPro" id="IPR003661">
    <property type="entry name" value="HisK_dim/P_dom"/>
</dbReference>
<reference evidence="16 17" key="1">
    <citation type="journal article" date="2019" name="Nat. Microbiol.">
        <title>Mediterranean grassland soil C-N compound turnover is dependent on rainfall and depth, and is mediated by genomically divergent microorganisms.</title>
        <authorList>
            <person name="Diamond S."/>
            <person name="Andeer P.F."/>
            <person name="Li Z."/>
            <person name="Crits-Christoph A."/>
            <person name="Burstein D."/>
            <person name="Anantharaman K."/>
            <person name="Lane K.R."/>
            <person name="Thomas B.C."/>
            <person name="Pan C."/>
            <person name="Northen T.R."/>
            <person name="Banfield J.F."/>
        </authorList>
    </citation>
    <scope>NUCLEOTIDE SEQUENCE [LARGE SCALE GENOMIC DNA]</scope>
    <source>
        <strain evidence="16">WS_9</strain>
    </source>
</reference>
<keyword evidence="4" id="KW-0597">Phosphoprotein</keyword>
<evidence type="ECO:0000256" key="14">
    <source>
        <dbReference type="SAM" id="Phobius"/>
    </source>
</evidence>
<dbReference type="GO" id="GO:0005524">
    <property type="term" value="F:ATP binding"/>
    <property type="evidence" value="ECO:0007669"/>
    <property type="project" value="UniProtKB-KW"/>
</dbReference>
<dbReference type="PANTHER" id="PTHR45569">
    <property type="entry name" value="SENSOR PROTEIN KDPD"/>
    <property type="match status" value="1"/>
</dbReference>
<evidence type="ECO:0000256" key="3">
    <source>
        <dbReference type="ARBA" id="ARBA00012438"/>
    </source>
</evidence>
<evidence type="ECO:0000256" key="1">
    <source>
        <dbReference type="ARBA" id="ARBA00000085"/>
    </source>
</evidence>
<dbReference type="InterPro" id="IPR038318">
    <property type="entry name" value="KdpD_sf"/>
</dbReference>
<evidence type="ECO:0000256" key="9">
    <source>
        <dbReference type="ARBA" id="ARBA00022840"/>
    </source>
</evidence>
<sequence>MARRGSGKGYAGAIAVVAGATAISSFLQNHAELSDLTMLYLLGVVIIAISFGRGPAIVAALLSVAAFDFLFVPPRFTFRVSEARYLVTFAVMLTVAVITGTLTARLREQRERALLRERRITSLQRLSQDLALRSGPTEVLEAAVGRIREILGIEAAAVLPNGQGAVTVAAGDPEILASEPDRAAARSALLHGRPIGFTRGTPEGVRGLHLPLVAGTKVNAVLSLSAMDPENLLDPERMEMIRAFSNLTALALERCRLAEDARRIQTQIEAERARNALLSSVSHDLRTPLAAITGAASALRDDGSKIGERARRELADTISEEAERLNRLIGNLLDMTRLESGTLRVKKEWHSLEEVVGASLTRLGPELSGREVNVSLPADLPLIPMDDVLFEQVVRNLVENAHKYSAAGCPIEINAAVDKKQLRLEVADRGEGLAAGEEKRVFEKFYRGSRVAIRPGAGLGLSICRGIVDAHGGTILAARRAGGGSVFTVNLPLGGAPPTVEREDAGDSPEMETP</sequence>
<keyword evidence="7" id="KW-0547">Nucleotide-binding</keyword>
<dbReference type="InterPro" id="IPR004358">
    <property type="entry name" value="Sig_transdc_His_kin-like_C"/>
</dbReference>
<dbReference type="Gene3D" id="1.20.120.620">
    <property type="entry name" value="Backbone structure of the membrane domain of e. Coli histidine kinase receptor kdpd"/>
    <property type="match status" value="1"/>
</dbReference>
<dbReference type="Proteomes" id="UP000317691">
    <property type="component" value="Unassembled WGS sequence"/>
</dbReference>
<dbReference type="Gene3D" id="3.30.450.40">
    <property type="match status" value="1"/>
</dbReference>
<dbReference type="InterPro" id="IPR005467">
    <property type="entry name" value="His_kinase_dom"/>
</dbReference>
<dbReference type="InterPro" id="IPR036097">
    <property type="entry name" value="HisK_dim/P_sf"/>
</dbReference>
<proteinExistence type="predicted"/>
<keyword evidence="5" id="KW-0808">Transferase</keyword>
<dbReference type="AlphaFoldDB" id="A0A538TMR3"/>
<evidence type="ECO:0000256" key="8">
    <source>
        <dbReference type="ARBA" id="ARBA00022777"/>
    </source>
</evidence>
<dbReference type="PRINTS" id="PR00344">
    <property type="entry name" value="BCTRLSENSOR"/>
</dbReference>
<dbReference type="SMART" id="SM00388">
    <property type="entry name" value="HisKA"/>
    <property type="match status" value="1"/>
</dbReference>
<evidence type="ECO:0000256" key="4">
    <source>
        <dbReference type="ARBA" id="ARBA00022553"/>
    </source>
</evidence>
<dbReference type="GO" id="GO:0005886">
    <property type="term" value="C:plasma membrane"/>
    <property type="evidence" value="ECO:0007669"/>
    <property type="project" value="TreeGrafter"/>
</dbReference>
<evidence type="ECO:0000256" key="7">
    <source>
        <dbReference type="ARBA" id="ARBA00022741"/>
    </source>
</evidence>
<dbReference type="CDD" id="cd00075">
    <property type="entry name" value="HATPase"/>
    <property type="match status" value="1"/>
</dbReference>
<dbReference type="InterPro" id="IPR003594">
    <property type="entry name" value="HATPase_dom"/>
</dbReference>
<dbReference type="Pfam" id="PF02518">
    <property type="entry name" value="HATPase_c"/>
    <property type="match status" value="1"/>
</dbReference>
<gene>
    <name evidence="16" type="ORF">E6K79_06125</name>
</gene>
<dbReference type="EMBL" id="VBOZ01000016">
    <property type="protein sequence ID" value="TMQ64919.1"/>
    <property type="molecule type" value="Genomic_DNA"/>
</dbReference>
<keyword evidence="9" id="KW-0067">ATP-binding</keyword>
<evidence type="ECO:0000313" key="16">
    <source>
        <dbReference type="EMBL" id="TMQ64919.1"/>
    </source>
</evidence>
<keyword evidence="6 14" id="KW-0812">Transmembrane</keyword>
<dbReference type="GO" id="GO:0000155">
    <property type="term" value="F:phosphorelay sensor kinase activity"/>
    <property type="evidence" value="ECO:0007669"/>
    <property type="project" value="InterPro"/>
</dbReference>
<dbReference type="PROSITE" id="PS50109">
    <property type="entry name" value="HIS_KIN"/>
    <property type="match status" value="1"/>
</dbReference>
<dbReference type="SMART" id="SM00387">
    <property type="entry name" value="HATPase_c"/>
    <property type="match status" value="1"/>
</dbReference>
<protein>
    <recommendedName>
        <fullName evidence="3">histidine kinase</fullName>
        <ecNumber evidence="3">2.7.13.3</ecNumber>
    </recommendedName>
</protein>
<comment type="subcellular location">
    <subcellularLocation>
        <location evidence="2">Membrane</location>
        <topology evidence="2">Multi-pass membrane protein</topology>
    </subcellularLocation>
</comment>
<name>A0A538TMR3_UNCEI</name>
<feature type="domain" description="Histidine kinase" evidence="15">
    <location>
        <begin position="280"/>
        <end position="495"/>
    </location>
</feature>
<feature type="transmembrane region" description="Helical" evidence="14">
    <location>
        <begin position="83"/>
        <end position="102"/>
    </location>
</feature>
<accession>A0A538TMR3</accession>
<dbReference type="InterPro" id="IPR029016">
    <property type="entry name" value="GAF-like_dom_sf"/>
</dbReference>
<keyword evidence="8" id="KW-0418">Kinase</keyword>
<feature type="transmembrane region" description="Helical" evidence="14">
    <location>
        <begin position="39"/>
        <end position="71"/>
    </location>
</feature>
<evidence type="ECO:0000256" key="13">
    <source>
        <dbReference type="SAM" id="MobiDB-lite"/>
    </source>
</evidence>
<evidence type="ECO:0000256" key="6">
    <source>
        <dbReference type="ARBA" id="ARBA00022692"/>
    </source>
</evidence>
<evidence type="ECO:0000256" key="5">
    <source>
        <dbReference type="ARBA" id="ARBA00022679"/>
    </source>
</evidence>